<organism evidence="1 2">
    <name type="scientific">Mycena indigotica</name>
    <dbReference type="NCBI Taxonomy" id="2126181"/>
    <lineage>
        <taxon>Eukaryota</taxon>
        <taxon>Fungi</taxon>
        <taxon>Dikarya</taxon>
        <taxon>Basidiomycota</taxon>
        <taxon>Agaricomycotina</taxon>
        <taxon>Agaricomycetes</taxon>
        <taxon>Agaricomycetidae</taxon>
        <taxon>Agaricales</taxon>
        <taxon>Marasmiineae</taxon>
        <taxon>Mycenaceae</taxon>
        <taxon>Mycena</taxon>
    </lineage>
</organism>
<dbReference type="GeneID" id="59347563"/>
<dbReference type="Gene3D" id="1.20.930.20">
    <property type="entry name" value="Adaptor protein Cbl, N-terminal domain"/>
    <property type="match status" value="1"/>
</dbReference>
<dbReference type="EMBL" id="JACAZF010000007">
    <property type="protein sequence ID" value="KAF7298901.1"/>
    <property type="molecule type" value="Genomic_DNA"/>
</dbReference>
<evidence type="ECO:0000313" key="1">
    <source>
        <dbReference type="EMBL" id="KAF7298901.1"/>
    </source>
</evidence>
<dbReference type="OrthoDB" id="2999113at2759"/>
<accession>A0A8H6SHR4</accession>
<dbReference type="RefSeq" id="XP_037218289.1">
    <property type="nucleotide sequence ID" value="XM_037365047.1"/>
</dbReference>
<gene>
    <name evidence="1" type="ORF">MIND_00838100</name>
</gene>
<dbReference type="GO" id="GO:0007166">
    <property type="term" value="P:cell surface receptor signaling pathway"/>
    <property type="evidence" value="ECO:0007669"/>
    <property type="project" value="InterPro"/>
</dbReference>
<protein>
    <submittedName>
        <fullName evidence="1">Uncharacterized protein</fullName>
    </submittedName>
</protein>
<dbReference type="Proteomes" id="UP000636479">
    <property type="component" value="Unassembled WGS sequence"/>
</dbReference>
<comment type="caution">
    <text evidence="1">The sequence shown here is derived from an EMBL/GenBank/DDBJ whole genome shotgun (WGS) entry which is preliminary data.</text>
</comment>
<dbReference type="AlphaFoldDB" id="A0A8H6SHR4"/>
<proteinExistence type="predicted"/>
<name>A0A8H6SHR4_9AGAR</name>
<sequence length="293" mass="31767">MALSRTQELCVACATDATLGHAQHAAIALVELCIAVETAQSRRKRAISMATVAVELLAPILQKAHDGELKVEDTVFKHLLEEITTTLGRMRSFVEQHPGFLNPLETFQLRQQLKKSCKAVLRLSKSHNSTKSSTILKVVDLSAQIAVAVCDAPVLNAFKPIANVVALISNRAMAVKANREAAAALAQHAENVTTSVLKYAVLAGGSEAELEALQSALQDTATLLDTQHSKYTAWFSATSDSARFASVNAKLDKALAVYTAREAVEVKILLRRTSDQVSQLGAVVRRDTRKFFF</sequence>
<evidence type="ECO:0000313" key="2">
    <source>
        <dbReference type="Proteomes" id="UP000636479"/>
    </source>
</evidence>
<reference evidence="1" key="1">
    <citation type="submission" date="2020-05" db="EMBL/GenBank/DDBJ databases">
        <title>Mycena genomes resolve the evolution of fungal bioluminescence.</title>
        <authorList>
            <person name="Tsai I.J."/>
        </authorList>
    </citation>
    <scope>NUCLEOTIDE SEQUENCE</scope>
    <source>
        <strain evidence="1">171206Taipei</strain>
    </source>
</reference>
<dbReference type="InterPro" id="IPR036537">
    <property type="entry name" value="Adaptor_Cbl_N_dom_sf"/>
</dbReference>
<keyword evidence="2" id="KW-1185">Reference proteome</keyword>